<gene>
    <name evidence="9" type="primary">Aste57867_5074</name>
    <name evidence="8" type="ORF">As57867_005061</name>
    <name evidence="9" type="ORF">ASTE57867_5074</name>
</gene>
<evidence type="ECO:0000313" key="8">
    <source>
        <dbReference type="EMBL" id="KAF0711816.1"/>
    </source>
</evidence>
<evidence type="ECO:0000256" key="2">
    <source>
        <dbReference type="ARBA" id="ARBA00022737"/>
    </source>
</evidence>
<feature type="chain" id="PRO_5036115982" evidence="6">
    <location>
        <begin position="22"/>
        <end position="3611"/>
    </location>
</feature>
<keyword evidence="10" id="KW-1185">Reference proteome</keyword>
<dbReference type="SMART" id="SM00191">
    <property type="entry name" value="Int_alpha"/>
    <property type="match status" value="9"/>
</dbReference>
<dbReference type="InterPro" id="IPR028994">
    <property type="entry name" value="Integrin_alpha_N"/>
</dbReference>
<feature type="repeat" description="FG-GAP" evidence="5">
    <location>
        <begin position="2126"/>
        <end position="2177"/>
    </location>
</feature>
<feature type="repeat" description="FG-GAP" evidence="5">
    <location>
        <begin position="2460"/>
        <end position="2518"/>
    </location>
</feature>
<dbReference type="PANTHER" id="PTHR36220">
    <property type="entry name" value="UNNAMED PRODUCT"/>
    <property type="match status" value="1"/>
</dbReference>
<dbReference type="Pfam" id="PF14312">
    <property type="entry name" value="FG-GAP_2"/>
    <property type="match status" value="8"/>
</dbReference>
<evidence type="ECO:0000256" key="6">
    <source>
        <dbReference type="SAM" id="SignalP"/>
    </source>
</evidence>
<accession>A0A485KCD1</accession>
<dbReference type="EMBL" id="CAADRA010001505">
    <property type="protein sequence ID" value="VFT82155.1"/>
    <property type="molecule type" value="Genomic_DNA"/>
</dbReference>
<evidence type="ECO:0000256" key="5">
    <source>
        <dbReference type="PROSITE-ProRule" id="PRU00803"/>
    </source>
</evidence>
<dbReference type="PROSITE" id="PS51470">
    <property type="entry name" value="FG_GAP"/>
    <property type="match status" value="2"/>
</dbReference>
<dbReference type="Gene3D" id="2.130.10.130">
    <property type="entry name" value="Integrin alpha, N-terminal"/>
    <property type="match status" value="3"/>
</dbReference>
<evidence type="ECO:0000259" key="7">
    <source>
        <dbReference type="Pfam" id="PF03160"/>
    </source>
</evidence>
<sequence>MPRRFKIAYVSLVLCFARVRGEFADCAMAPLLHHVLSLPFILWLLLCSVIPRTYANTMIVIGQPNTMTAGDALIPPPVIQVVDSTGLVVTTINTGTVSVRIGQNPSLYGVLSGTTGLSFPISQGVATCTGLSVNLVGSGYTLVFVSIALGLQSESSPFDILLGPPYKLSMYTYIGMAQGGTPFLPQPVVSIVDRGGNIVNTVNSGTVSVAILNNPIGGILSPTTSYTVWLYQGLGKFFALQIDKAGGPYTLRFTADNVNTLPGGYTFDTFPFTVSIGPPNTMLITEYPGAAFGGAAFVVQPTITLIDAGLNVLATQPNMLVAATIYSNPSKGTLYPATETLANVINGVASFKNLRINAAGNNYELRFAIKTPNVLGVYVETGLFVIGPSFNVYIGPLFAIAIVQPPLSAIADGQPIYKQPILALQDRGANTITSESLALVTVSMLPSLALYNRVVVSTANPVAATVLDIAVASSVFTSPYGTGTDLVLLMTFSQDVIATGTVVIALNSNTGAKATCTTLLTWAKTISFTYGITAGDMATALNFVSTASLTLAGGTLNDRLGNPVSLVLPDPTANGLHPVVVVDTTAPSVASVTCGAPTVAGSYGAGQDLFVAVVFTAPVVVVGTPPAAVPIPFLSLNGVGLTARYVSGNGTTSLVFKYTVGLTDALTTTYLDVTASVNLNGATIKRAGTTPNQVAQVQMPANPLSALATLCPIQVDTTTVTVDAAVGVTTSSPNNVYYPGDTIYLFVPFTQTVVVTGIPLVFLNTVQNAIYVDGSGTKMIRFKYIVAPGDVTAALNYASATALVLNGGTIRRAVSAGTAIANVNPSFAAATAATKALSDQSTLQIDGTTSTIVSVSLAGTATWTRGNTVQLSVLFSSRVVVAGGPPTLALNTGQKATYTSGSGTTTLVFTYTVMLGDTTTQLAYNAIASLALNGGSIRKWSASPLLAADVSLPWPPNLLNGPVAIDPNVAYTTTVTAIASDMVAGEYGLNHVLQIFVTFSDVVQVIGGVQLSLQTQTIQYAMGSGTSKLVFMYVVKANDAAMSLTIASTAPFSCAAGSACSIVNANLVTANLDCTGLVLQPTGIAISTAAPVVVSVAALTAAPTINSNTFVVGDIIDIVVTASKAVHVDPSPDVFPDKVPLLFLDTGRSGAAAKFVRYGTDYTQLVFRYTVQAGDTSAGLTYLNVNALTLNYNQATIKRLSTNPTTDMNLLLPAVQPLGVGLKIDTSRTPSVTNVVATTPSGTYYCGDVITIQVTFSEYVAVTGQPVLILNCGVKDQRAVYKSGTASKVLTFTYTVGQDDTSSDLSYLDVKSLFVPTGASILYQSSVPTVNANTRLVTPGSPGSLSANSAIVIRGTTPYVVDIEFVTVNGTYTVNNVIQIAVTFTTKVTVTGSPTLQMGTGTVLRQATFVPTAQPSNVLTFQYTIQTGDASVDLDYASTAALQLNGGSILTTPTLAGITPIQSVNTQLNPPGGALTGQRIIQTSLGVVTYIDLGIDTMGLGYVFYFSTPPGVIASVKFDVTYSAVWEVRNAPLTVNNRGDRTGWSVDVNGAVAIVGSSGVKAKQYGVQEVTAWGTSAVYVDEVQYVETTCVNRDAVQILVSSVAPGATVGGYFSLMYGAVGPSRRLQPNFDAIELQVALYLDFGLDPSGVEVSRTGNTFCGCYNAYQWTITFHSQGDVPTLVARNYLTGNGATIGDGVGGASAIVVTEPPVVSGLFALRYGLLTTQNMASNVDAATMALRLATDLNLPIRSVARSEPTIQNGYTWSITFSSSSTIFNPNPLQPAPVLLSGNQVLLSVTTIRQGQAPLYGFFRLGLGVESTGNIAVSASAQDMATALQSLTQVTSVNVVRSPQNNFGGYTWTITFITVNTLSTYGMVSNSLGTLPQLTPITLVNNVQILLGSDAQILVDYAGVNPSVYSSAAPGNRPGESAGSATIFVPYNKQWVLSALLIGSDTHLGDGFGTSVAISLSGSQAVVGAPYAVFKGNVEQQGVACLADGGTFKLSFMGISSAPIPYNAPTASLQNAIAAMMRVAPQFITVVPYTTLCNGATVTITLQTPDLSDASGNIADLVPDGTALTFMGGPGTIGVQHLVQGTYREDGPNAKGIACGGVYFFASASVGTWTQVIKVVPTQGSESMSSEFGTSVSIEGTLAVVGAPGANNDQGEVYIYQYNAVTWSLYQKLTSVPYVATPGDRFGEAVKISGTTIIVGAPGYAGTAGAVFVFQPLGGVYVNRQKLQPGDVAMGDRFGSSLALDMQTSTIAIGTKGHNKRGAVYVYYTPDLFFQLQQTLVGSDTRLDDGFGQSVAIVNNVLLVGATQRYSSNNFLTIRKAIQTITTSATSPLGKTFRVGFRKVADGFEEDFVWTTPIPFDASATVIQVTLQSQLNTSGLVVSRLGPDANSGFVWSITFSGSTSDVPQMEVDGSQLSGTNAQITCSLDVPVPPILRSNVYVFLRTGSTWQEQATLRPTNKQYYSMFGTSVALSRNGYHAIVGAPNADTLFSAVNSGAAYLFDMGFLDFQFSSRTYNVLEGTTATIQILRCGSLGTSCIMKTTTTLEYIDYDTGDAVSDMAGMNHVPTKELKYIGPFQQLCMLDVTGTTPGAKYYPNVVGPEPYPYVPKGRYILTSMVGTANSRAEFYGDTEYRSLWIDSQFDYLGLSDYVPSDGELTFLPAVVSATFTVSTTDDDVYENPDETINLRLSVPGMWPSFPSQLWSVLTIKDDGDGGYGAASFTARLPCDSAPGSGIGSAVAYYDGLNLAAVGAPMASVGGIACGAVFIYVSRSGVFGLETKIIPPQCVVGMQFGVSVALDGSYGTMRLVVGAPGGTSPTAFVFQRNALLATWALETRFTEPNALTLTENYAGRGAVAIHGNLVVVGASGLEAIFVYTYTSTGWLPSITLRANDYAVDQIYLLGVVHVFHFGTSVAINRRCIVVGAPQANYGPQMVLDTNFLSTGAAYTYYLPAQVQVISLRSDSLLTTGEFTITNAAGTTSPLSYQISATDLAIALKSLISEIEVSRSGDIVNGFSWSITFISEVVATPLLQLSWRGRGCTICLAFNSGYAANPANQVSVIEFTPLGTWTFHQRLIASDANHADRFGQSVAFHGDTAIIGAYMSSALTTTTWDFETGDLTGWVKTGTAFDAQPTFGDNVMARGDVYHSFEMPKGTIGVEGRYWIGTYEARSGAGASQQSTSFTCKFANADCKTTQYQLPGPSIAGNVQGDGPVGTLTSQTFTILGKSIRFRIGGGCNIATVYVELLVDGISVMRQTGICDENMLPVSWNVTTYKGKSANIRIVDASTSALWGHINADDFKFDWPIEQASTDVAGVAYAFQRQGTVATYSPCSGMPKLQCAWVLQSRLVGSDKRPDDYFGFSVGIDDTTGVAVMSAYGQQGVDMNNSIVMDKMVGSVYLFSRISAVVDGGGNIVSSPKWLGKETAKFQSHDKSPGAQWGYAIGVSSKRLAVGSPGFGGSGSGYVYDLQFLQVQFASQLVGVVENAGQVIVVVLRTGDLTSPLTIGYATSDISAIGVDAGWFATCLGMTIQNRGPCGHYQQTSGELTFNTGESNKVITVPIMNNWCYDVYAKYIALHLNVLGGDVLLGEQYSMQIRIDDDDFGRDPC</sequence>
<dbReference type="Proteomes" id="UP000332933">
    <property type="component" value="Unassembled WGS sequence"/>
</dbReference>
<dbReference type="InterPro" id="IPR003644">
    <property type="entry name" value="Calx_beta"/>
</dbReference>
<dbReference type="SUPFAM" id="SSF141072">
    <property type="entry name" value="CalX-like"/>
    <property type="match status" value="2"/>
</dbReference>
<protein>
    <submittedName>
        <fullName evidence="9">Aste57867_5074 protein</fullName>
    </submittedName>
</protein>
<dbReference type="GO" id="GO:0007154">
    <property type="term" value="P:cell communication"/>
    <property type="evidence" value="ECO:0007669"/>
    <property type="project" value="InterPro"/>
</dbReference>
<dbReference type="InterPro" id="IPR013519">
    <property type="entry name" value="Int_alpha_beta-p"/>
</dbReference>
<dbReference type="Gene3D" id="2.60.40.2030">
    <property type="match status" value="2"/>
</dbReference>
<evidence type="ECO:0000313" key="9">
    <source>
        <dbReference type="EMBL" id="VFT82155.1"/>
    </source>
</evidence>
<reference evidence="9 10" key="1">
    <citation type="submission" date="2019-03" db="EMBL/GenBank/DDBJ databases">
        <authorList>
            <person name="Gaulin E."/>
            <person name="Dumas B."/>
        </authorList>
    </citation>
    <scope>NUCLEOTIDE SEQUENCE [LARGE SCALE GENOMIC DNA]</scope>
    <source>
        <strain evidence="9">CBS 568.67</strain>
    </source>
</reference>
<name>A0A485KCD1_9STRA</name>
<dbReference type="GO" id="GO:0016020">
    <property type="term" value="C:membrane"/>
    <property type="evidence" value="ECO:0007669"/>
    <property type="project" value="InterPro"/>
</dbReference>
<feature type="domain" description="Calx-beta" evidence="7">
    <location>
        <begin position="3542"/>
        <end position="3572"/>
    </location>
</feature>
<keyword evidence="2" id="KW-0677">Repeat</keyword>
<evidence type="ECO:0000256" key="1">
    <source>
        <dbReference type="ARBA" id="ARBA00022729"/>
    </source>
</evidence>
<evidence type="ECO:0000256" key="4">
    <source>
        <dbReference type="ARBA" id="ARBA00023180"/>
    </source>
</evidence>
<dbReference type="EMBL" id="VJMH01001504">
    <property type="protein sequence ID" value="KAF0711816.1"/>
    <property type="molecule type" value="Genomic_DNA"/>
</dbReference>
<reference evidence="8" key="2">
    <citation type="submission" date="2019-06" db="EMBL/GenBank/DDBJ databases">
        <title>Genomics analysis of Aphanomyces spp. identifies a new class of oomycete effector associated with host adaptation.</title>
        <authorList>
            <person name="Gaulin E."/>
        </authorList>
    </citation>
    <scope>NUCLEOTIDE SEQUENCE</scope>
    <source>
        <strain evidence="8">CBS 578.67</strain>
    </source>
</reference>
<dbReference type="InterPro" id="IPR013517">
    <property type="entry name" value="FG-GAP"/>
</dbReference>
<dbReference type="OrthoDB" id="188207at2759"/>
<keyword evidence="1 6" id="KW-0732">Signal</keyword>
<organism evidence="9 10">
    <name type="scientific">Aphanomyces stellatus</name>
    <dbReference type="NCBI Taxonomy" id="120398"/>
    <lineage>
        <taxon>Eukaryota</taxon>
        <taxon>Sar</taxon>
        <taxon>Stramenopiles</taxon>
        <taxon>Oomycota</taxon>
        <taxon>Saprolegniomycetes</taxon>
        <taxon>Saprolegniales</taxon>
        <taxon>Verrucalvaceae</taxon>
        <taxon>Aphanomyces</taxon>
    </lineage>
</organism>
<dbReference type="SUPFAM" id="SSF69318">
    <property type="entry name" value="Integrin alpha N-terminal domain"/>
    <property type="match status" value="1"/>
</dbReference>
<feature type="domain" description="Calx-beta" evidence="7">
    <location>
        <begin position="3476"/>
        <end position="3519"/>
    </location>
</feature>
<evidence type="ECO:0000313" key="10">
    <source>
        <dbReference type="Proteomes" id="UP000332933"/>
    </source>
</evidence>
<keyword evidence="4" id="KW-0325">Glycoprotein</keyword>
<proteinExistence type="predicted"/>
<keyword evidence="3" id="KW-0106">Calcium</keyword>
<dbReference type="InterPro" id="IPR038081">
    <property type="entry name" value="CalX-like_sf"/>
</dbReference>
<feature type="signal peptide" evidence="6">
    <location>
        <begin position="1"/>
        <end position="21"/>
    </location>
</feature>
<dbReference type="Pfam" id="PF03160">
    <property type="entry name" value="Calx-beta"/>
    <property type="match status" value="3"/>
</dbReference>
<feature type="domain" description="Calx-beta" evidence="7">
    <location>
        <begin position="2655"/>
        <end position="2698"/>
    </location>
</feature>
<evidence type="ECO:0000256" key="3">
    <source>
        <dbReference type="ARBA" id="ARBA00022837"/>
    </source>
</evidence>
<dbReference type="PANTHER" id="PTHR36220:SF1">
    <property type="entry name" value="GAMMA TUBULIN COMPLEX COMPONENT C-TERMINAL DOMAIN-CONTAINING PROTEIN"/>
    <property type="match status" value="1"/>
</dbReference>